<dbReference type="Gene3D" id="2.130.10.120">
    <property type="entry name" value="Prolyl oligopeptidase, N-terminal domain"/>
    <property type="match status" value="1"/>
</dbReference>
<dbReference type="SUPFAM" id="SSF53474">
    <property type="entry name" value="alpha/beta-Hydrolases"/>
    <property type="match status" value="1"/>
</dbReference>
<feature type="domain" description="Peptidase S9A N-terminal" evidence="8">
    <location>
        <begin position="5"/>
        <end position="400"/>
    </location>
</feature>
<dbReference type="InterPro" id="IPR002471">
    <property type="entry name" value="Pept_S9_AS"/>
</dbReference>
<feature type="domain" description="Peptidase S9 prolyl oligopeptidase catalytic" evidence="7">
    <location>
        <begin position="460"/>
        <end position="671"/>
    </location>
</feature>
<gene>
    <name evidence="9" type="ORF">ACFSJF_08020</name>
</gene>
<comment type="similarity">
    <text evidence="2">Belongs to the peptidase S9A family.</text>
</comment>
<dbReference type="InterPro" id="IPR051167">
    <property type="entry name" value="Prolyl_oligopep/macrocyclase"/>
</dbReference>
<organism evidence="9 10">
    <name type="scientific">Ornithinibacillus salinisoli</name>
    <dbReference type="NCBI Taxonomy" id="1848459"/>
    <lineage>
        <taxon>Bacteria</taxon>
        <taxon>Bacillati</taxon>
        <taxon>Bacillota</taxon>
        <taxon>Bacilli</taxon>
        <taxon>Bacillales</taxon>
        <taxon>Bacillaceae</taxon>
        <taxon>Ornithinibacillus</taxon>
    </lineage>
</organism>
<dbReference type="PANTHER" id="PTHR42881:SF2">
    <property type="entry name" value="PROLYL ENDOPEPTIDASE"/>
    <property type="match status" value="1"/>
</dbReference>
<dbReference type="PRINTS" id="PR00862">
    <property type="entry name" value="PROLIGOPTASE"/>
</dbReference>
<name>A0ABW4VXG0_9BACI</name>
<evidence type="ECO:0000259" key="8">
    <source>
        <dbReference type="Pfam" id="PF02897"/>
    </source>
</evidence>
<evidence type="ECO:0000259" key="7">
    <source>
        <dbReference type="Pfam" id="PF00326"/>
    </source>
</evidence>
<proteinExistence type="inferred from homology"/>
<dbReference type="Pfam" id="PF00326">
    <property type="entry name" value="Peptidase_S9"/>
    <property type="match status" value="1"/>
</dbReference>
<evidence type="ECO:0000256" key="3">
    <source>
        <dbReference type="ARBA" id="ARBA00011897"/>
    </source>
</evidence>
<evidence type="ECO:0000313" key="9">
    <source>
        <dbReference type="EMBL" id="MFD2044208.1"/>
    </source>
</evidence>
<keyword evidence="5" id="KW-0378">Hydrolase</keyword>
<dbReference type="RefSeq" id="WP_377556519.1">
    <property type="nucleotide sequence ID" value="NZ_JBHUHQ010000014.1"/>
</dbReference>
<protein>
    <recommendedName>
        <fullName evidence="3">prolyl oligopeptidase</fullName>
        <ecNumber evidence="3">3.4.21.26</ecNumber>
    </recommendedName>
</protein>
<comment type="caution">
    <text evidence="9">The sequence shown here is derived from an EMBL/GenBank/DDBJ whole genome shotgun (WGS) entry which is preliminary data.</text>
</comment>
<dbReference type="EC" id="3.4.21.26" evidence="3"/>
<sequence length="672" mass="77467">MITFKKDSIVEDFHGTKVADPYRWLEDPSSQESVEWSSWMKNQCDTYFSQTTTRNKDKNRLEELWNYPKYFVPKKVNGKLFFQKNDGLQNQAILYKNEEEDEVLIDPNKLSDDGTVAMTNFSFSNDGNYMAYATSTHGSDWQEIRIRNVENVLDLQDHIQHIKFTNIAWAPDNSGFYYSRFPEPGSVNQEDESNYNKVYFHKLGTTQNEDILIHEQPEEKELMFSPTISEDEKYLCLYVLLGTATENRFYIKRLDSDGEIVRLLDDQDAEYVYITNDENTFYFKTDLNTPNGKIIAIDVNNPTRENWRDIVPEQEDVMDTIQYLNNKFIVTFLHDAHHQLHVYSITGEHLHQIELPVFGSLTNMTRSKEDDEIFFGITSFLSPTIVYSYRLSDQHLSVFAESDLPVDTSVFETKQVFYTSKDGTKVPMFITHHKEIQLDSENPVILYGYGGFNISMTPTFNPAILRWLEKGGVYAVANLRGGTEYGEEWHKAGMLENKQNVFDDFISAGEWLIENNYTKKSKLSIMGGSNGGLLVAACMVQRPDLFGAVVCRVPVIDMLRYHKFTIGRYWIPEYGSADNPNQFPYLYAYSPLHNIKDGQKYPPVLIATAESDDRVVPAHAKKFAATLTEKADKESTIILRLESKAGHGLGKPTSKVIEEWVDFYAFLNKELR</sequence>
<dbReference type="PANTHER" id="PTHR42881">
    <property type="entry name" value="PROLYL ENDOPEPTIDASE"/>
    <property type="match status" value="1"/>
</dbReference>
<dbReference type="Proteomes" id="UP001597383">
    <property type="component" value="Unassembled WGS sequence"/>
</dbReference>
<dbReference type="InterPro" id="IPR001375">
    <property type="entry name" value="Peptidase_S9_cat"/>
</dbReference>
<evidence type="ECO:0000256" key="1">
    <source>
        <dbReference type="ARBA" id="ARBA00001070"/>
    </source>
</evidence>
<dbReference type="SUPFAM" id="SSF50993">
    <property type="entry name" value="Peptidase/esterase 'gauge' domain"/>
    <property type="match status" value="1"/>
</dbReference>
<dbReference type="Gene3D" id="3.40.50.1820">
    <property type="entry name" value="alpha/beta hydrolase"/>
    <property type="match status" value="1"/>
</dbReference>
<reference evidence="10" key="1">
    <citation type="journal article" date="2019" name="Int. J. Syst. Evol. Microbiol.">
        <title>The Global Catalogue of Microorganisms (GCM) 10K type strain sequencing project: providing services to taxonomists for standard genome sequencing and annotation.</title>
        <authorList>
            <consortium name="The Broad Institute Genomics Platform"/>
            <consortium name="The Broad Institute Genome Sequencing Center for Infectious Disease"/>
            <person name="Wu L."/>
            <person name="Ma J."/>
        </authorList>
    </citation>
    <scope>NUCLEOTIDE SEQUENCE [LARGE SCALE GENOMIC DNA]</scope>
    <source>
        <strain evidence="10">R28</strain>
    </source>
</reference>
<dbReference type="InterPro" id="IPR029058">
    <property type="entry name" value="AB_hydrolase_fold"/>
</dbReference>
<accession>A0ABW4VXG0</accession>
<keyword evidence="4" id="KW-0645">Protease</keyword>
<evidence type="ECO:0000256" key="6">
    <source>
        <dbReference type="ARBA" id="ARBA00022825"/>
    </source>
</evidence>
<comment type="catalytic activity">
    <reaction evidence="1">
        <text>Hydrolysis of Pro-|-Xaa &gt;&gt; Ala-|-Xaa in oligopeptides.</text>
        <dbReference type="EC" id="3.4.21.26"/>
    </reaction>
</comment>
<dbReference type="Pfam" id="PF02897">
    <property type="entry name" value="Peptidase_S9_N"/>
    <property type="match status" value="1"/>
</dbReference>
<keyword evidence="10" id="KW-1185">Reference proteome</keyword>
<evidence type="ECO:0000256" key="4">
    <source>
        <dbReference type="ARBA" id="ARBA00022670"/>
    </source>
</evidence>
<dbReference type="PROSITE" id="PS00708">
    <property type="entry name" value="PRO_ENDOPEP_SER"/>
    <property type="match status" value="1"/>
</dbReference>
<evidence type="ECO:0000313" key="10">
    <source>
        <dbReference type="Proteomes" id="UP001597383"/>
    </source>
</evidence>
<dbReference type="InterPro" id="IPR002470">
    <property type="entry name" value="Peptidase_S9A"/>
</dbReference>
<keyword evidence="6" id="KW-0720">Serine protease</keyword>
<dbReference type="EMBL" id="JBHUHQ010000014">
    <property type="protein sequence ID" value="MFD2044208.1"/>
    <property type="molecule type" value="Genomic_DNA"/>
</dbReference>
<evidence type="ECO:0000256" key="5">
    <source>
        <dbReference type="ARBA" id="ARBA00022801"/>
    </source>
</evidence>
<evidence type="ECO:0000256" key="2">
    <source>
        <dbReference type="ARBA" id="ARBA00005228"/>
    </source>
</evidence>
<dbReference type="InterPro" id="IPR023302">
    <property type="entry name" value="Pept_S9A_N"/>
</dbReference>